<evidence type="ECO:0000313" key="2">
    <source>
        <dbReference type="Proteomes" id="UP001153331"/>
    </source>
</evidence>
<keyword evidence="2" id="KW-1185">Reference proteome</keyword>
<evidence type="ECO:0000313" key="1">
    <source>
        <dbReference type="EMBL" id="KAJ8115222.1"/>
    </source>
</evidence>
<dbReference type="EMBL" id="JAPHNI010000151">
    <property type="protein sequence ID" value="KAJ8115222.1"/>
    <property type="molecule type" value="Genomic_DNA"/>
</dbReference>
<proteinExistence type="predicted"/>
<gene>
    <name evidence="1" type="ORF">OPT61_g3082</name>
</gene>
<dbReference type="Proteomes" id="UP001153331">
    <property type="component" value="Unassembled WGS sequence"/>
</dbReference>
<protein>
    <submittedName>
        <fullName evidence="1">Uncharacterized protein</fullName>
    </submittedName>
</protein>
<sequence length="319" mass="35107">MHHHYRRSIAKEMSLSNFPSARSGPTPIDRPVAARPIYLDRKRRRAELKHPRSQRPVAVPFVSDTESEDGTSRLPLPPSKRQRLNNAMQAWLQLNINEGYLESLDEATPNQDEMAAVSNQQGPAVLSGVSVPDLPAAHCIFRPMDENTGPADDESVVSYSDLTDRSLTLQYVASSTATSTPATPSSATLSSATLSSATPLSATLSPATLPATSSSTSATAACQLPYSSPRVLTEDNRLHAPEYYDENMSFVWKWLQNTDFNSEIEVNEEYGSDTESIYYDLLWMGVGRDSHTGPDHEAYDSEETLDADSDIDHAYPTPR</sequence>
<name>A0ACC2IJ77_9PLEO</name>
<accession>A0ACC2IJ77</accession>
<organism evidence="1 2">
    <name type="scientific">Boeremia exigua</name>
    <dbReference type="NCBI Taxonomy" id="749465"/>
    <lineage>
        <taxon>Eukaryota</taxon>
        <taxon>Fungi</taxon>
        <taxon>Dikarya</taxon>
        <taxon>Ascomycota</taxon>
        <taxon>Pezizomycotina</taxon>
        <taxon>Dothideomycetes</taxon>
        <taxon>Pleosporomycetidae</taxon>
        <taxon>Pleosporales</taxon>
        <taxon>Pleosporineae</taxon>
        <taxon>Didymellaceae</taxon>
        <taxon>Boeremia</taxon>
    </lineage>
</organism>
<comment type="caution">
    <text evidence="1">The sequence shown here is derived from an EMBL/GenBank/DDBJ whole genome shotgun (WGS) entry which is preliminary data.</text>
</comment>
<reference evidence="1" key="1">
    <citation type="submission" date="2022-11" db="EMBL/GenBank/DDBJ databases">
        <title>Genome Sequence of Boeremia exigua.</title>
        <authorList>
            <person name="Buettner E."/>
        </authorList>
    </citation>
    <scope>NUCLEOTIDE SEQUENCE</scope>
    <source>
        <strain evidence="1">CU02</strain>
    </source>
</reference>